<feature type="transmembrane region" description="Helical" evidence="1">
    <location>
        <begin position="34"/>
        <end position="55"/>
    </location>
</feature>
<gene>
    <name evidence="2" type="ORF">CO172_02545</name>
</gene>
<keyword evidence="1" id="KW-1133">Transmembrane helix</keyword>
<dbReference type="Pfam" id="PF06961">
    <property type="entry name" value="DUF1294"/>
    <property type="match status" value="1"/>
</dbReference>
<name>A0A2M7XH82_9BACT</name>
<dbReference type="AlphaFoldDB" id="A0A2M7XH82"/>
<dbReference type="GO" id="GO:0003676">
    <property type="term" value="F:nucleic acid binding"/>
    <property type="evidence" value="ECO:0007669"/>
    <property type="project" value="InterPro"/>
</dbReference>
<keyword evidence="1" id="KW-0812">Transmembrane</keyword>
<comment type="caution">
    <text evidence="2">The sequence shown here is derived from an EMBL/GenBank/DDBJ whole genome shotgun (WGS) entry which is preliminary data.</text>
</comment>
<proteinExistence type="predicted"/>
<organism evidence="2 3">
    <name type="scientific">Candidatus Uhrbacteria bacterium CG_4_9_14_3_um_filter_36_7</name>
    <dbReference type="NCBI Taxonomy" id="1975033"/>
    <lineage>
        <taxon>Bacteria</taxon>
        <taxon>Candidatus Uhriibacteriota</taxon>
    </lineage>
</organism>
<reference evidence="3" key="1">
    <citation type="submission" date="2017-09" db="EMBL/GenBank/DDBJ databases">
        <title>Depth-based differentiation of microbial function through sediment-hosted aquifers and enrichment of novel symbionts in the deep terrestrial subsurface.</title>
        <authorList>
            <person name="Probst A.J."/>
            <person name="Ladd B."/>
            <person name="Jarett J.K."/>
            <person name="Geller-Mcgrath D.E."/>
            <person name="Sieber C.M.K."/>
            <person name="Emerson J.B."/>
            <person name="Anantharaman K."/>
            <person name="Thomas B.C."/>
            <person name="Malmstrom R."/>
            <person name="Stieglmeier M."/>
            <person name="Klingl A."/>
            <person name="Woyke T."/>
            <person name="Ryan C.M."/>
            <person name="Banfield J.F."/>
        </authorList>
    </citation>
    <scope>NUCLEOTIDE SEQUENCE [LARGE SCALE GENOMIC DNA]</scope>
</reference>
<evidence type="ECO:0000313" key="3">
    <source>
        <dbReference type="Proteomes" id="UP000229749"/>
    </source>
</evidence>
<accession>A0A2M7XH82</accession>
<evidence type="ECO:0000256" key="1">
    <source>
        <dbReference type="SAM" id="Phobius"/>
    </source>
</evidence>
<keyword evidence="1" id="KW-0472">Membrane</keyword>
<feature type="transmembrane region" description="Helical" evidence="1">
    <location>
        <begin position="64"/>
        <end position="82"/>
    </location>
</feature>
<dbReference type="InterPro" id="IPR012156">
    <property type="entry name" value="Cold_shock_CspA"/>
</dbReference>
<dbReference type="InterPro" id="IPR010718">
    <property type="entry name" value="DUF1294"/>
</dbReference>
<protein>
    <submittedName>
        <fullName evidence="2">DUF1294 domain-containing protein</fullName>
    </submittedName>
</protein>
<dbReference type="PIRSF" id="PIRSF002599">
    <property type="entry name" value="Cold_shock_A"/>
    <property type="match status" value="1"/>
</dbReference>
<sequence length="90" mass="10469">MIINLFIALNIASFLLFGFDKIQSISSDWRVPENILYFVTFLGGSIGSILGMFIFRHKTRKTRFQLVIALLVFIHLFSLKFLPEFLTSFF</sequence>
<dbReference type="Proteomes" id="UP000229749">
    <property type="component" value="Unassembled WGS sequence"/>
</dbReference>
<dbReference type="EMBL" id="PFWS01000039">
    <property type="protein sequence ID" value="PJA47233.1"/>
    <property type="molecule type" value="Genomic_DNA"/>
</dbReference>
<evidence type="ECO:0000313" key="2">
    <source>
        <dbReference type="EMBL" id="PJA47233.1"/>
    </source>
</evidence>